<dbReference type="RefSeq" id="WP_337694383.1">
    <property type="nucleotide sequence ID" value="NZ_JBBEGN010000003.1"/>
</dbReference>
<dbReference type="InterPro" id="IPR018376">
    <property type="entry name" value="Enoyl-CoA_hyd/isom_CS"/>
</dbReference>
<dbReference type="Pfam" id="PF00378">
    <property type="entry name" value="ECH_1"/>
    <property type="match status" value="1"/>
</dbReference>
<dbReference type="InterPro" id="IPR045002">
    <property type="entry name" value="Ech1-like"/>
</dbReference>
<comment type="caution">
    <text evidence="8">The sequence shown here is derived from an EMBL/GenBank/DDBJ whole genome shotgun (WGS) entry which is preliminary data.</text>
</comment>
<dbReference type="InterPro" id="IPR029045">
    <property type="entry name" value="ClpP/crotonase-like_dom_sf"/>
</dbReference>
<name>A0ABU8MKC4_9PSEU</name>
<dbReference type="SUPFAM" id="SSF52096">
    <property type="entry name" value="ClpP/crotonase"/>
    <property type="match status" value="1"/>
</dbReference>
<dbReference type="InterPro" id="IPR014748">
    <property type="entry name" value="Enoyl-CoA_hydra_C"/>
</dbReference>
<evidence type="ECO:0000256" key="1">
    <source>
        <dbReference type="ARBA" id="ARBA00005005"/>
    </source>
</evidence>
<keyword evidence="9" id="KW-1185">Reference proteome</keyword>
<evidence type="ECO:0000256" key="4">
    <source>
        <dbReference type="ARBA" id="ARBA00023098"/>
    </source>
</evidence>
<dbReference type="Gene3D" id="3.90.226.10">
    <property type="entry name" value="2-enoyl-CoA Hydratase, Chain A, domain 1"/>
    <property type="match status" value="1"/>
</dbReference>
<dbReference type="PANTHER" id="PTHR43149">
    <property type="entry name" value="ENOYL-COA HYDRATASE"/>
    <property type="match status" value="1"/>
</dbReference>
<dbReference type="PANTHER" id="PTHR43149:SF1">
    <property type="entry name" value="DELTA(3,5)-DELTA(2,4)-DIENOYL-COA ISOMERASE, MITOCHONDRIAL"/>
    <property type="match status" value="1"/>
</dbReference>
<comment type="similarity">
    <text evidence="2 6">Belongs to the enoyl-CoA hydratase/isomerase family.</text>
</comment>
<evidence type="ECO:0000256" key="5">
    <source>
        <dbReference type="ARBA" id="ARBA00023235"/>
    </source>
</evidence>
<keyword evidence="3" id="KW-0276">Fatty acid metabolism</keyword>
<comment type="pathway">
    <text evidence="1">Lipid metabolism; fatty acid beta-oxidation.</text>
</comment>
<dbReference type="Gene3D" id="1.10.12.10">
    <property type="entry name" value="Lyase 2-enoyl-coa Hydratase, Chain A, domain 2"/>
    <property type="match status" value="1"/>
</dbReference>
<reference evidence="8 9" key="1">
    <citation type="submission" date="2024-03" db="EMBL/GenBank/DDBJ databases">
        <title>Actinomycetospora sp. OC33-EN08, a novel actinomycete isolated from wild orchid (Aerides multiflora).</title>
        <authorList>
            <person name="Suriyachadkun C."/>
        </authorList>
    </citation>
    <scope>NUCLEOTIDE SEQUENCE [LARGE SCALE GENOMIC DNA]</scope>
    <source>
        <strain evidence="8 9">OC33-EN08</strain>
    </source>
</reference>
<sequence>MSDEQRVRVEVVDGVADVRLARQEKRNALDPAMFEAIVRTGEQLRSDPSVRVVVLSGDGPDFCAGLDFGSFRAMAGGERLSASAQLPPDSGPAQATGQRAAWMWAELEVPVIAAIHGNALGGGLQIALGADLRIVAPDARLSVLETRWGLVPDMTGTQVLPELVGRDVAKELTLTGRFVDGEEAVRLGLCTRTDPDPHAAALALAREIAARSPHAVRAAKRLLDLAGRVDLATGFAAEQAEIGALIGSPNQVEAVTAEFEKRPPTYAEVPAGTSSRALTTIDGRPLSHPRGRPRP</sequence>
<evidence type="ECO:0000256" key="2">
    <source>
        <dbReference type="ARBA" id="ARBA00005254"/>
    </source>
</evidence>
<evidence type="ECO:0000313" key="8">
    <source>
        <dbReference type="EMBL" id="MEJ2867774.1"/>
    </source>
</evidence>
<dbReference type="InterPro" id="IPR001753">
    <property type="entry name" value="Enoyl-CoA_hydra/iso"/>
</dbReference>
<keyword evidence="4" id="KW-0443">Lipid metabolism</keyword>
<dbReference type="CDD" id="cd06558">
    <property type="entry name" value="crotonase-like"/>
    <property type="match status" value="1"/>
</dbReference>
<dbReference type="PROSITE" id="PS00166">
    <property type="entry name" value="ENOYL_COA_HYDRATASE"/>
    <property type="match status" value="1"/>
</dbReference>
<evidence type="ECO:0000313" key="9">
    <source>
        <dbReference type="Proteomes" id="UP001385809"/>
    </source>
</evidence>
<feature type="region of interest" description="Disordered" evidence="7">
    <location>
        <begin position="266"/>
        <end position="295"/>
    </location>
</feature>
<protein>
    <submittedName>
        <fullName evidence="8">Crotonase/enoyl-CoA hydratase family protein</fullName>
    </submittedName>
</protein>
<evidence type="ECO:0000256" key="3">
    <source>
        <dbReference type="ARBA" id="ARBA00022832"/>
    </source>
</evidence>
<proteinExistence type="inferred from homology"/>
<dbReference type="EMBL" id="JBBEGN010000003">
    <property type="protein sequence ID" value="MEJ2867774.1"/>
    <property type="molecule type" value="Genomic_DNA"/>
</dbReference>
<gene>
    <name evidence="8" type="ORF">WCD74_08365</name>
</gene>
<keyword evidence="5" id="KW-0413">Isomerase</keyword>
<accession>A0ABU8MKC4</accession>
<evidence type="ECO:0000256" key="6">
    <source>
        <dbReference type="RuleBase" id="RU003707"/>
    </source>
</evidence>
<dbReference type="NCBIfam" id="NF005699">
    <property type="entry name" value="PRK07509.1"/>
    <property type="match status" value="1"/>
</dbReference>
<organism evidence="8 9">
    <name type="scientific">Actinomycetospora aurantiaca</name>
    <dbReference type="NCBI Taxonomy" id="3129233"/>
    <lineage>
        <taxon>Bacteria</taxon>
        <taxon>Bacillati</taxon>
        <taxon>Actinomycetota</taxon>
        <taxon>Actinomycetes</taxon>
        <taxon>Pseudonocardiales</taxon>
        <taxon>Pseudonocardiaceae</taxon>
        <taxon>Actinomycetospora</taxon>
    </lineage>
</organism>
<dbReference type="Proteomes" id="UP001385809">
    <property type="component" value="Unassembled WGS sequence"/>
</dbReference>
<evidence type="ECO:0000256" key="7">
    <source>
        <dbReference type="SAM" id="MobiDB-lite"/>
    </source>
</evidence>